<dbReference type="Gene3D" id="2.30.29.30">
    <property type="entry name" value="Pleckstrin-homology domain (PH domain)/Phosphotyrosine-binding domain (PTB)"/>
    <property type="match status" value="2"/>
</dbReference>
<dbReference type="FunFam" id="2.30.29.30:FF:000099">
    <property type="entry name" value="Arf-GAP with dual PH domain-containing protein 1"/>
    <property type="match status" value="1"/>
</dbReference>
<feature type="domain" description="Arf-GAP" evidence="15">
    <location>
        <begin position="6"/>
        <end position="123"/>
    </location>
</feature>
<evidence type="ECO:0000256" key="11">
    <source>
        <dbReference type="ARBA" id="ARBA00023136"/>
    </source>
</evidence>
<keyword evidence="5 13" id="KW-0812">Transmembrane</keyword>
<feature type="transmembrane region" description="Helical" evidence="13">
    <location>
        <begin position="491"/>
        <end position="513"/>
    </location>
</feature>
<dbReference type="InterPro" id="IPR001849">
    <property type="entry name" value="PH_domain"/>
</dbReference>
<dbReference type="InterPro" id="IPR017452">
    <property type="entry name" value="GPCR_Rhodpsn_7TM"/>
</dbReference>
<keyword evidence="8 12" id="KW-0863">Zinc-finger</keyword>
<dbReference type="PROSITE" id="PS50115">
    <property type="entry name" value="ARFGAP"/>
    <property type="match status" value="1"/>
</dbReference>
<dbReference type="InterPro" id="IPR000276">
    <property type="entry name" value="GPCR_Rhodpsn"/>
</dbReference>
<dbReference type="GO" id="GO:1902936">
    <property type="term" value="F:phosphatidylinositol bisphosphate binding"/>
    <property type="evidence" value="ECO:0007669"/>
    <property type="project" value="InterPro"/>
</dbReference>
<dbReference type="eggNOG" id="KOG0703">
    <property type="taxonomic scope" value="Eukaryota"/>
</dbReference>
<feature type="domain" description="PH" evidence="14">
    <location>
        <begin position="132"/>
        <end position="233"/>
    </location>
</feature>
<dbReference type="Pfam" id="PF00169">
    <property type="entry name" value="PH"/>
    <property type="match status" value="2"/>
</dbReference>
<dbReference type="GO" id="GO:0004930">
    <property type="term" value="F:G protein-coupled receptor activity"/>
    <property type="evidence" value="ECO:0007669"/>
    <property type="project" value="InterPro"/>
</dbReference>
<evidence type="ECO:0000256" key="9">
    <source>
        <dbReference type="ARBA" id="ARBA00022833"/>
    </source>
</evidence>
<dbReference type="InterPro" id="IPR038508">
    <property type="entry name" value="ArfGAP_dom_sf"/>
</dbReference>
<evidence type="ECO:0000313" key="18">
    <source>
        <dbReference type="Proteomes" id="UP000031443"/>
    </source>
</evidence>
<dbReference type="InterPro" id="IPR037851">
    <property type="entry name" value="PH2_ADAP"/>
</dbReference>
<gene>
    <name evidence="17" type="ORF">UY3_09688</name>
</gene>
<dbReference type="GO" id="GO:0005737">
    <property type="term" value="C:cytoplasm"/>
    <property type="evidence" value="ECO:0007669"/>
    <property type="project" value="UniProtKB-SubCell"/>
</dbReference>
<dbReference type="GO" id="GO:0008270">
    <property type="term" value="F:zinc ion binding"/>
    <property type="evidence" value="ECO:0007669"/>
    <property type="project" value="UniProtKB-KW"/>
</dbReference>
<dbReference type="PROSITE" id="PS50262">
    <property type="entry name" value="G_PROTEIN_RECEP_F1_2"/>
    <property type="match status" value="1"/>
</dbReference>
<dbReference type="GO" id="GO:0005547">
    <property type="term" value="F:phosphatidylinositol-3,4,5-trisphosphate binding"/>
    <property type="evidence" value="ECO:0007669"/>
    <property type="project" value="TreeGrafter"/>
</dbReference>
<dbReference type="SUPFAM" id="SSF57863">
    <property type="entry name" value="ArfGap/RecO-like zinc finger"/>
    <property type="match status" value="1"/>
</dbReference>
<evidence type="ECO:0000259" key="16">
    <source>
        <dbReference type="PROSITE" id="PS50262"/>
    </source>
</evidence>
<dbReference type="EMBL" id="KB537019">
    <property type="protein sequence ID" value="EMP33126.1"/>
    <property type="molecule type" value="Genomic_DNA"/>
</dbReference>
<evidence type="ECO:0000313" key="17">
    <source>
        <dbReference type="EMBL" id="EMP33126.1"/>
    </source>
</evidence>
<dbReference type="PRINTS" id="PR00405">
    <property type="entry name" value="REVINTRACTNG"/>
</dbReference>
<dbReference type="Pfam" id="PF01412">
    <property type="entry name" value="ArfGap"/>
    <property type="match status" value="1"/>
</dbReference>
<sequence>MAEKGDKNLKALKEVWRRAENALCADCGKPDPDWASYTLGVFICVSCSGIHRNIPNISKVKSLRMDHWDEAQVQFLEQHGNVVAKATYEAHIPIYYYQPTHADCQVLREQWIRAKYERKEFTEQGRHLPYSNGLKEGILWKRGRDNGQFLLRKFLLSERDGCLKYFSKPDAKEPKINIKIDTINATFQPVKIGNPNGLQISYLKDNKTRNIFLYHKDGKEIVDWFNAIRAVQVHYLKVAFPVASDNEIKSRLMQKFLKEGYMEKTGPRQREAFKKRWFTLDHRRLMYFKDPLDAFAKGEVFVGNREHGYSVKQGLPAGAQGSFSWQYGLTIVTPDREYLFTCETESDQQDWIAAFSQVIEQPMTPQEYARNVYTLVVTSRGVSGHSAGSLCVYVVNLALADLLYLSTIPFVHLPAGFYLLMALILERCWAVTRPLRARQTGNSCRKLTSLALWLLSLLLTVPMMVMIQQRDSSSHNKRICFPTWTPEAFRVYLTVLFITSILAPGLILGFLYCRLARAYWTSVAAMQPRVTGRALKQKLFSRIFSIIAAYWACFVPFWAWQLAKLYWSEGLGISPTAQAYLNFGVTCLTYSNSCINPFLYTLLTRNYREHLAHSGERQAGDQAFFLTGNQGRAQAEGMPMASRGLPGGGLGKGRWGEPLAIKLQEQLQPGLNAAFC</sequence>
<feature type="transmembrane region" description="Helical" evidence="13">
    <location>
        <begin position="402"/>
        <end position="426"/>
    </location>
</feature>
<protein>
    <submittedName>
        <fullName evidence="17">Arf-GAP with dual PH domain-containing protein 1</fullName>
    </submittedName>
</protein>
<feature type="transmembrane region" description="Helical" evidence="13">
    <location>
        <begin position="580"/>
        <end position="603"/>
    </location>
</feature>
<dbReference type="SMART" id="SM00105">
    <property type="entry name" value="ArfGap"/>
    <property type="match status" value="1"/>
</dbReference>
<feature type="transmembrane region" description="Helical" evidence="13">
    <location>
        <begin position="447"/>
        <end position="467"/>
    </location>
</feature>
<dbReference type="PROSITE" id="PS50003">
    <property type="entry name" value="PH_DOMAIN"/>
    <property type="match status" value="2"/>
</dbReference>
<evidence type="ECO:0000256" key="4">
    <source>
        <dbReference type="ARBA" id="ARBA00022490"/>
    </source>
</evidence>
<dbReference type="InterPro" id="IPR011993">
    <property type="entry name" value="PH-like_dom_sf"/>
</dbReference>
<dbReference type="InterPro" id="IPR052589">
    <property type="entry name" value="Arf-GAP_dual-PH_domain"/>
</dbReference>
<keyword evidence="7" id="KW-0677">Repeat</keyword>
<dbReference type="Proteomes" id="UP000031443">
    <property type="component" value="Unassembled WGS sequence"/>
</dbReference>
<evidence type="ECO:0000256" key="10">
    <source>
        <dbReference type="ARBA" id="ARBA00022989"/>
    </source>
</evidence>
<dbReference type="FunFam" id="2.30.29.30:FF:000080">
    <property type="entry name" value="Arf-GAP with dual PH domain-containing protein 1"/>
    <property type="match status" value="1"/>
</dbReference>
<dbReference type="FunFam" id="1.10.220.150:FF:000011">
    <property type="entry name" value="Arf-GAP with dual PH domain-containing protein 1"/>
    <property type="match status" value="1"/>
</dbReference>
<feature type="domain" description="G-protein coupled receptors family 1 profile" evidence="16">
    <location>
        <begin position="415"/>
        <end position="600"/>
    </location>
</feature>
<keyword evidence="4" id="KW-0963">Cytoplasm</keyword>
<dbReference type="PANTHER" id="PTHR46021:SF1">
    <property type="entry name" value="ARFGAP WITH DUAL PH DOMAINS 1"/>
    <property type="match status" value="1"/>
</dbReference>
<evidence type="ECO:0000256" key="7">
    <source>
        <dbReference type="ARBA" id="ARBA00022737"/>
    </source>
</evidence>
<dbReference type="InterPro" id="IPR037849">
    <property type="entry name" value="PH1_ADAP"/>
</dbReference>
<dbReference type="InterPro" id="IPR001164">
    <property type="entry name" value="ArfGAP_dom"/>
</dbReference>
<name>M7B5A8_CHEMY</name>
<dbReference type="Gene3D" id="1.20.1070.10">
    <property type="entry name" value="Rhodopsin 7-helix transmembrane proteins"/>
    <property type="match status" value="1"/>
</dbReference>
<evidence type="ECO:0000256" key="3">
    <source>
        <dbReference type="ARBA" id="ARBA00022468"/>
    </source>
</evidence>
<organism evidence="17 18">
    <name type="scientific">Chelonia mydas</name>
    <name type="common">Green sea-turtle</name>
    <name type="synonym">Chelonia agassizi</name>
    <dbReference type="NCBI Taxonomy" id="8469"/>
    <lineage>
        <taxon>Eukaryota</taxon>
        <taxon>Metazoa</taxon>
        <taxon>Chordata</taxon>
        <taxon>Craniata</taxon>
        <taxon>Vertebrata</taxon>
        <taxon>Euteleostomi</taxon>
        <taxon>Archelosauria</taxon>
        <taxon>Testudinata</taxon>
        <taxon>Testudines</taxon>
        <taxon>Cryptodira</taxon>
        <taxon>Durocryptodira</taxon>
        <taxon>Americhelydia</taxon>
        <taxon>Chelonioidea</taxon>
        <taxon>Cheloniidae</taxon>
        <taxon>Chelonia</taxon>
    </lineage>
</organism>
<evidence type="ECO:0000256" key="2">
    <source>
        <dbReference type="ARBA" id="ARBA00004496"/>
    </source>
</evidence>
<evidence type="ECO:0000259" key="15">
    <source>
        <dbReference type="PROSITE" id="PS50115"/>
    </source>
</evidence>
<dbReference type="PANTHER" id="PTHR46021">
    <property type="entry name" value="ARF-GAP WITH DUAL PH DOMAIN-CONTAINING PROTEIN 1-LIKE PROTEIN"/>
    <property type="match status" value="1"/>
</dbReference>
<dbReference type="CDD" id="cd01251">
    <property type="entry name" value="PH2_ADAP"/>
    <property type="match status" value="1"/>
</dbReference>
<evidence type="ECO:0000256" key="5">
    <source>
        <dbReference type="ARBA" id="ARBA00022692"/>
    </source>
</evidence>
<keyword evidence="18" id="KW-1185">Reference proteome</keyword>
<feature type="domain" description="PH" evidence="14">
    <location>
        <begin position="255"/>
        <end position="360"/>
    </location>
</feature>
<dbReference type="Gene3D" id="1.10.220.150">
    <property type="entry name" value="Arf GTPase activating protein"/>
    <property type="match status" value="1"/>
</dbReference>
<evidence type="ECO:0000256" key="12">
    <source>
        <dbReference type="PROSITE-ProRule" id="PRU00288"/>
    </source>
</evidence>
<dbReference type="SMART" id="SM00233">
    <property type="entry name" value="PH"/>
    <property type="match status" value="2"/>
</dbReference>
<evidence type="ECO:0000256" key="1">
    <source>
        <dbReference type="ARBA" id="ARBA00004370"/>
    </source>
</evidence>
<dbReference type="SUPFAM" id="SSF50729">
    <property type="entry name" value="PH domain-like"/>
    <property type="match status" value="2"/>
</dbReference>
<dbReference type="GO" id="GO:0005886">
    <property type="term" value="C:plasma membrane"/>
    <property type="evidence" value="ECO:0007669"/>
    <property type="project" value="TreeGrafter"/>
</dbReference>
<dbReference type="Pfam" id="PF00001">
    <property type="entry name" value="7tm_1"/>
    <property type="match status" value="1"/>
</dbReference>
<keyword evidence="11 13" id="KW-0472">Membrane</keyword>
<evidence type="ECO:0000256" key="13">
    <source>
        <dbReference type="SAM" id="Phobius"/>
    </source>
</evidence>
<evidence type="ECO:0000259" key="14">
    <source>
        <dbReference type="PROSITE" id="PS50003"/>
    </source>
</evidence>
<dbReference type="SUPFAM" id="SSF81321">
    <property type="entry name" value="Family A G protein-coupled receptor-like"/>
    <property type="match status" value="1"/>
</dbReference>
<keyword evidence="6" id="KW-0479">Metal-binding</keyword>
<dbReference type="CDD" id="cd08832">
    <property type="entry name" value="ArfGap_ADAP"/>
    <property type="match status" value="1"/>
</dbReference>
<dbReference type="AlphaFoldDB" id="M7B5A8"/>
<keyword evidence="3" id="KW-0343">GTPase activation</keyword>
<reference evidence="18" key="1">
    <citation type="journal article" date="2013" name="Nat. Genet.">
        <title>The draft genomes of soft-shell turtle and green sea turtle yield insights into the development and evolution of the turtle-specific body plan.</title>
        <authorList>
            <person name="Wang Z."/>
            <person name="Pascual-Anaya J."/>
            <person name="Zadissa A."/>
            <person name="Li W."/>
            <person name="Niimura Y."/>
            <person name="Huang Z."/>
            <person name="Li C."/>
            <person name="White S."/>
            <person name="Xiong Z."/>
            <person name="Fang D."/>
            <person name="Wang B."/>
            <person name="Ming Y."/>
            <person name="Chen Y."/>
            <person name="Zheng Y."/>
            <person name="Kuraku S."/>
            <person name="Pignatelli M."/>
            <person name="Herrero J."/>
            <person name="Beal K."/>
            <person name="Nozawa M."/>
            <person name="Li Q."/>
            <person name="Wang J."/>
            <person name="Zhang H."/>
            <person name="Yu L."/>
            <person name="Shigenobu S."/>
            <person name="Wang J."/>
            <person name="Liu J."/>
            <person name="Flicek P."/>
            <person name="Searle S."/>
            <person name="Wang J."/>
            <person name="Kuratani S."/>
            <person name="Yin Y."/>
            <person name="Aken B."/>
            <person name="Zhang G."/>
            <person name="Irie N."/>
        </authorList>
    </citation>
    <scope>NUCLEOTIDE SEQUENCE [LARGE SCALE GENOMIC DNA]</scope>
</reference>
<dbReference type="STRING" id="8469.M7B5A8"/>
<keyword evidence="10 13" id="KW-1133">Transmembrane helix</keyword>
<proteinExistence type="predicted"/>
<evidence type="ECO:0000256" key="8">
    <source>
        <dbReference type="ARBA" id="ARBA00022771"/>
    </source>
</evidence>
<keyword evidence="9" id="KW-0862">Zinc</keyword>
<feature type="transmembrane region" description="Helical" evidence="13">
    <location>
        <begin position="539"/>
        <end position="560"/>
    </location>
</feature>
<dbReference type="CDD" id="cd13252">
    <property type="entry name" value="PH1_ADAP"/>
    <property type="match status" value="1"/>
</dbReference>
<dbReference type="InterPro" id="IPR037278">
    <property type="entry name" value="ARFGAP/RecO"/>
</dbReference>
<accession>M7B5A8</accession>
<comment type="subcellular location">
    <subcellularLocation>
        <location evidence="2">Cytoplasm</location>
    </subcellularLocation>
    <subcellularLocation>
        <location evidence="1">Membrane</location>
    </subcellularLocation>
</comment>
<evidence type="ECO:0000256" key="6">
    <source>
        <dbReference type="ARBA" id="ARBA00022723"/>
    </source>
</evidence>
<dbReference type="GO" id="GO:0005096">
    <property type="term" value="F:GTPase activator activity"/>
    <property type="evidence" value="ECO:0007669"/>
    <property type="project" value="UniProtKB-KW"/>
</dbReference>